<dbReference type="VEuPathDB" id="VectorBase:HLOH_064656"/>
<feature type="compositionally biased region" description="Basic residues" evidence="1">
    <location>
        <begin position="127"/>
        <end position="136"/>
    </location>
</feature>
<sequence length="176" mass="19422">MLGHSTSAVITFKGEPLPHHIFYWGAYGRCYPYRRSPLVCRVCRKVGHWADVCPNSPEGECGDCGEKHNPQQLCRPKCAICHREHSTGPKACNQRYRPPVKTKQTTDDKASTTGTRKTGLETETAQRHRSRSKTRKPANTSTTTTPPGTAQDGDNGRRAGSRPRSPSGTRHGPKAD</sequence>
<keyword evidence="3" id="KW-1185">Reference proteome</keyword>
<dbReference type="GO" id="GO:0008270">
    <property type="term" value="F:zinc ion binding"/>
    <property type="evidence" value="ECO:0007669"/>
    <property type="project" value="InterPro"/>
</dbReference>
<dbReference type="EMBL" id="JABSTR010000001">
    <property type="protein sequence ID" value="KAH9361445.1"/>
    <property type="molecule type" value="Genomic_DNA"/>
</dbReference>
<dbReference type="Gene3D" id="4.10.60.10">
    <property type="entry name" value="Zinc finger, CCHC-type"/>
    <property type="match status" value="1"/>
</dbReference>
<evidence type="ECO:0008006" key="4">
    <source>
        <dbReference type="Google" id="ProtNLM"/>
    </source>
</evidence>
<dbReference type="GO" id="GO:0003676">
    <property type="term" value="F:nucleic acid binding"/>
    <property type="evidence" value="ECO:0007669"/>
    <property type="project" value="InterPro"/>
</dbReference>
<reference evidence="2 3" key="1">
    <citation type="journal article" date="2020" name="Cell">
        <title>Large-Scale Comparative Analyses of Tick Genomes Elucidate Their Genetic Diversity and Vector Capacities.</title>
        <authorList>
            <consortium name="Tick Genome and Microbiome Consortium (TIGMIC)"/>
            <person name="Jia N."/>
            <person name="Wang J."/>
            <person name="Shi W."/>
            <person name="Du L."/>
            <person name="Sun Y."/>
            <person name="Zhan W."/>
            <person name="Jiang J.F."/>
            <person name="Wang Q."/>
            <person name="Zhang B."/>
            <person name="Ji P."/>
            <person name="Bell-Sakyi L."/>
            <person name="Cui X.M."/>
            <person name="Yuan T.T."/>
            <person name="Jiang B.G."/>
            <person name="Yang W.F."/>
            <person name="Lam T.T."/>
            <person name="Chang Q.C."/>
            <person name="Ding S.J."/>
            <person name="Wang X.J."/>
            <person name="Zhu J.G."/>
            <person name="Ruan X.D."/>
            <person name="Zhao L."/>
            <person name="Wei J.T."/>
            <person name="Ye R.Z."/>
            <person name="Que T.C."/>
            <person name="Du C.H."/>
            <person name="Zhou Y.H."/>
            <person name="Cheng J.X."/>
            <person name="Dai P.F."/>
            <person name="Guo W.B."/>
            <person name="Han X.H."/>
            <person name="Huang E.J."/>
            <person name="Li L.F."/>
            <person name="Wei W."/>
            <person name="Gao Y.C."/>
            <person name="Liu J.Z."/>
            <person name="Shao H.Z."/>
            <person name="Wang X."/>
            <person name="Wang C.C."/>
            <person name="Yang T.C."/>
            <person name="Huo Q.B."/>
            <person name="Li W."/>
            <person name="Chen H.Y."/>
            <person name="Chen S.E."/>
            <person name="Zhou L.G."/>
            <person name="Ni X.B."/>
            <person name="Tian J.H."/>
            <person name="Sheng Y."/>
            <person name="Liu T."/>
            <person name="Pan Y.S."/>
            <person name="Xia L.Y."/>
            <person name="Li J."/>
            <person name="Zhao F."/>
            <person name="Cao W.C."/>
        </authorList>
    </citation>
    <scope>NUCLEOTIDE SEQUENCE [LARGE SCALE GENOMIC DNA]</scope>
    <source>
        <strain evidence="2">HaeL-2018</strain>
    </source>
</reference>
<dbReference type="SUPFAM" id="SSF57756">
    <property type="entry name" value="Retrovirus zinc finger-like domains"/>
    <property type="match status" value="1"/>
</dbReference>
<evidence type="ECO:0000256" key="1">
    <source>
        <dbReference type="SAM" id="MobiDB-lite"/>
    </source>
</evidence>
<protein>
    <recommendedName>
        <fullName evidence="4">CCHC-type domain-containing protein</fullName>
    </recommendedName>
</protein>
<feature type="region of interest" description="Disordered" evidence="1">
    <location>
        <begin position="87"/>
        <end position="176"/>
    </location>
</feature>
<evidence type="ECO:0000313" key="3">
    <source>
        <dbReference type="Proteomes" id="UP000821853"/>
    </source>
</evidence>
<gene>
    <name evidence="2" type="ORF">HPB48_003881</name>
</gene>
<dbReference type="InterPro" id="IPR036875">
    <property type="entry name" value="Znf_CCHC_sf"/>
</dbReference>
<proteinExistence type="predicted"/>
<dbReference type="Proteomes" id="UP000821853">
    <property type="component" value="Chromosome 1"/>
</dbReference>
<organism evidence="2 3">
    <name type="scientific">Haemaphysalis longicornis</name>
    <name type="common">Bush tick</name>
    <dbReference type="NCBI Taxonomy" id="44386"/>
    <lineage>
        <taxon>Eukaryota</taxon>
        <taxon>Metazoa</taxon>
        <taxon>Ecdysozoa</taxon>
        <taxon>Arthropoda</taxon>
        <taxon>Chelicerata</taxon>
        <taxon>Arachnida</taxon>
        <taxon>Acari</taxon>
        <taxon>Parasitiformes</taxon>
        <taxon>Ixodida</taxon>
        <taxon>Ixodoidea</taxon>
        <taxon>Ixodidae</taxon>
        <taxon>Haemaphysalinae</taxon>
        <taxon>Haemaphysalis</taxon>
    </lineage>
</organism>
<feature type="compositionally biased region" description="Low complexity" evidence="1">
    <location>
        <begin position="137"/>
        <end position="149"/>
    </location>
</feature>
<accession>A0A9J6FES2</accession>
<evidence type="ECO:0000313" key="2">
    <source>
        <dbReference type="EMBL" id="KAH9361445.1"/>
    </source>
</evidence>
<name>A0A9J6FES2_HAELO</name>
<comment type="caution">
    <text evidence="2">The sequence shown here is derived from an EMBL/GenBank/DDBJ whole genome shotgun (WGS) entry which is preliminary data.</text>
</comment>
<dbReference type="AlphaFoldDB" id="A0A9J6FES2"/>